<protein>
    <recommendedName>
        <fullName evidence="8">RRM domain-containing protein</fullName>
    </recommendedName>
</protein>
<keyword evidence="4 6" id="KW-0694">RNA-binding</keyword>
<dbReference type="SMART" id="SM00360">
    <property type="entry name" value="RRM"/>
    <property type="match status" value="2"/>
</dbReference>
<evidence type="ECO:0000256" key="5">
    <source>
        <dbReference type="ARBA" id="ARBA00023187"/>
    </source>
</evidence>
<evidence type="ECO:0000256" key="6">
    <source>
        <dbReference type="PROSITE-ProRule" id="PRU00176"/>
    </source>
</evidence>
<dbReference type="EMBL" id="CP054543">
    <property type="protein sequence ID" value="QSL66424.1"/>
    <property type="molecule type" value="Genomic_DNA"/>
</dbReference>
<dbReference type="Pfam" id="PF00076">
    <property type="entry name" value="RRM_1"/>
    <property type="match status" value="2"/>
</dbReference>
<evidence type="ECO:0000256" key="2">
    <source>
        <dbReference type="ARBA" id="ARBA00022664"/>
    </source>
</evidence>
<dbReference type="Gene3D" id="3.30.70.330">
    <property type="match status" value="2"/>
</dbReference>
<dbReference type="GO" id="GO:0005686">
    <property type="term" value="C:U2 snRNP"/>
    <property type="evidence" value="ECO:0007669"/>
    <property type="project" value="TreeGrafter"/>
</dbReference>
<dbReference type="GO" id="GO:0005684">
    <property type="term" value="C:U2-type spliceosomal complex"/>
    <property type="evidence" value="ECO:0007669"/>
    <property type="project" value="TreeGrafter"/>
</dbReference>
<dbReference type="PANTHER" id="PTHR15608:SF0">
    <property type="entry name" value="HIV TAT-SPECIFIC FACTOR 1"/>
    <property type="match status" value="1"/>
</dbReference>
<evidence type="ECO:0000256" key="1">
    <source>
        <dbReference type="ARBA" id="ARBA00007747"/>
    </source>
</evidence>
<dbReference type="PANTHER" id="PTHR15608">
    <property type="entry name" value="SPLICING FACTOR U2AF-ASSOCIATED PROTEIN 2"/>
    <property type="match status" value="1"/>
</dbReference>
<evidence type="ECO:0000256" key="3">
    <source>
        <dbReference type="ARBA" id="ARBA00022737"/>
    </source>
</evidence>
<dbReference type="GO" id="GO:0003723">
    <property type="term" value="F:RNA binding"/>
    <property type="evidence" value="ECO:0007669"/>
    <property type="project" value="UniProtKB-UniRule"/>
</dbReference>
<comment type="similarity">
    <text evidence="1">Belongs to the HTATSF1 family.</text>
</comment>
<dbReference type="OrthoDB" id="10258585at2759"/>
<dbReference type="InterPro" id="IPR000504">
    <property type="entry name" value="RRM_dom"/>
</dbReference>
<evidence type="ECO:0000256" key="4">
    <source>
        <dbReference type="ARBA" id="ARBA00022884"/>
    </source>
</evidence>
<evidence type="ECO:0000313" key="10">
    <source>
        <dbReference type="Proteomes" id="UP000663699"/>
    </source>
</evidence>
<feature type="domain" description="RRM" evidence="8">
    <location>
        <begin position="119"/>
        <end position="209"/>
    </location>
</feature>
<feature type="region of interest" description="Disordered" evidence="7">
    <location>
        <begin position="1"/>
        <end position="29"/>
    </location>
</feature>
<feature type="compositionally biased region" description="Polar residues" evidence="7">
    <location>
        <begin position="212"/>
        <end position="221"/>
    </location>
</feature>
<gene>
    <name evidence="9" type="ORF">MERGE_000804</name>
</gene>
<keyword evidence="5" id="KW-0508">mRNA splicing</keyword>
<keyword evidence="10" id="KW-1185">Reference proteome</keyword>
<feature type="compositionally biased region" description="Basic and acidic residues" evidence="7">
    <location>
        <begin position="8"/>
        <end position="22"/>
    </location>
</feature>
<dbReference type="InterPro" id="IPR035979">
    <property type="entry name" value="RBD_domain_sf"/>
</dbReference>
<organism evidence="9 10">
    <name type="scientific">Pneumocystis wakefieldiae</name>
    <dbReference type="NCBI Taxonomy" id="38082"/>
    <lineage>
        <taxon>Eukaryota</taxon>
        <taxon>Fungi</taxon>
        <taxon>Dikarya</taxon>
        <taxon>Ascomycota</taxon>
        <taxon>Taphrinomycotina</taxon>
        <taxon>Pneumocystomycetes</taxon>
        <taxon>Pneumocystaceae</taxon>
        <taxon>Pneumocystis</taxon>
    </lineage>
</organism>
<dbReference type="FunFam" id="3.30.70.330:FF:000105">
    <property type="entry name" value="HIV Tat-specific factor 1 homolog"/>
    <property type="match status" value="1"/>
</dbReference>
<keyword evidence="3" id="KW-0677">Repeat</keyword>
<dbReference type="InterPro" id="IPR034392">
    <property type="entry name" value="TatSF1-like_RRM1"/>
</dbReference>
<dbReference type="InterPro" id="IPR012677">
    <property type="entry name" value="Nucleotide-bd_a/b_plait_sf"/>
</dbReference>
<dbReference type="InterPro" id="IPR034393">
    <property type="entry name" value="TatSF1-like"/>
</dbReference>
<dbReference type="AlphaFoldDB" id="A0A899G1J3"/>
<evidence type="ECO:0000313" key="9">
    <source>
        <dbReference type="EMBL" id="QSL66424.1"/>
    </source>
</evidence>
<name>A0A899G1J3_9ASCO</name>
<feature type="region of interest" description="Disordered" evidence="7">
    <location>
        <begin position="203"/>
        <end position="228"/>
    </location>
</feature>
<dbReference type="SUPFAM" id="SSF54928">
    <property type="entry name" value="RNA-binding domain, RBD"/>
    <property type="match status" value="2"/>
</dbReference>
<evidence type="ECO:0000256" key="7">
    <source>
        <dbReference type="SAM" id="MobiDB-lite"/>
    </source>
</evidence>
<reference evidence="9" key="1">
    <citation type="submission" date="2020-06" db="EMBL/GenBank/DDBJ databases">
        <title>Genomes of multiple members of Pneumocystis genus reveal paths to human pathogen Pneumocystis jirovecii.</title>
        <authorList>
            <person name="Cisse O.H."/>
            <person name="Ma L."/>
            <person name="Dekker J."/>
            <person name="Khil P."/>
            <person name="Jo J."/>
            <person name="Brenchley J."/>
            <person name="Blair R."/>
            <person name="Pahar B."/>
            <person name="Chabe M."/>
            <person name="Van Rompay K.A."/>
            <person name="Keesler R."/>
            <person name="Sukura A."/>
            <person name="Hirsch V."/>
            <person name="Kutty G."/>
            <person name="Liu Y."/>
            <person name="Peng L."/>
            <person name="Chen J."/>
            <person name="Song J."/>
            <person name="Weissenbacher-Lang C."/>
            <person name="Xu J."/>
            <person name="Upham N.S."/>
            <person name="Stajich J.E."/>
            <person name="Cuomo C.A."/>
            <person name="Cushion M.T."/>
            <person name="Kovacs J.A."/>
        </authorList>
    </citation>
    <scope>NUCLEOTIDE SEQUENCE</scope>
    <source>
        <strain evidence="9">2A</strain>
    </source>
</reference>
<accession>A0A899G1J3</accession>
<proteinExistence type="inferred from homology"/>
<dbReference type="FunFam" id="3.30.70.330:FF:000329">
    <property type="entry name" value="splicing factor U2AF-associated protein 2"/>
    <property type="match status" value="1"/>
</dbReference>
<keyword evidence="2" id="KW-0507">mRNA processing</keyword>
<dbReference type="CDD" id="cd12281">
    <property type="entry name" value="RRM1_TatSF1_like"/>
    <property type="match status" value="1"/>
</dbReference>
<dbReference type="Proteomes" id="UP000663699">
    <property type="component" value="Chromosome 12"/>
</dbReference>
<dbReference type="CDD" id="cd12285">
    <property type="entry name" value="RRM3_RBM39_like"/>
    <property type="match status" value="1"/>
</dbReference>
<dbReference type="GO" id="GO:0000398">
    <property type="term" value="P:mRNA splicing, via spliceosome"/>
    <property type="evidence" value="ECO:0007669"/>
    <property type="project" value="InterPro"/>
</dbReference>
<sequence>MEISSSAETHKSGTDSNEDHKTPACGLPNDQMMEFDIRKNRWTYEDENGNEYEYDEKRRTWILSMDEELIRTQQNAYSVEGVDETIPINMQKKKKRMDQKERDEYLSSKKKCIGTPKNTAVYISNLPPDVTEEEIKEKFSKCGLISENIDTGKPRIKIYLNERGEPKGDAVVVFFREESVKLAIQLLDDTYLRIEDRHGQKMKVQEADTSYKKSQNNPVKRSSNEKRKLQQKMKKLNNKISEWDDEITAPSGRWSKVVILKHMFTLEELEEDITLIIDLKQDILEECSKIGNVTNIVLFDLEPEGVVSVRFSDEESALLCVKTMNGRYFGGKIVSSEIYDGKVRYRKSSSKNTDESDEQARLEKFGEWLKSEE</sequence>
<evidence type="ECO:0000259" key="8">
    <source>
        <dbReference type="PROSITE" id="PS50102"/>
    </source>
</evidence>
<dbReference type="PROSITE" id="PS50102">
    <property type="entry name" value="RRM"/>
    <property type="match status" value="1"/>
</dbReference>